<dbReference type="InterPro" id="IPR001881">
    <property type="entry name" value="EGF-like_Ca-bd_dom"/>
</dbReference>
<dbReference type="GeneID" id="103250856"/>
<evidence type="ECO:0000256" key="15">
    <source>
        <dbReference type="ARBA" id="ARBA00023281"/>
    </source>
</evidence>
<dbReference type="SMART" id="SM00181">
    <property type="entry name" value="EGF"/>
    <property type="match status" value="2"/>
</dbReference>
<evidence type="ECO:0000256" key="4">
    <source>
        <dbReference type="ARBA" id="ARBA00022572"/>
    </source>
</evidence>
<keyword evidence="8" id="KW-0677">Repeat</keyword>
<organism evidence="28 29">
    <name type="scientific">Carlito syrichta</name>
    <name type="common">Philippine tarsier</name>
    <name type="synonym">Tarsius syrichta</name>
    <dbReference type="NCBI Taxonomy" id="1868482"/>
    <lineage>
        <taxon>Eukaryota</taxon>
        <taxon>Metazoa</taxon>
        <taxon>Chordata</taxon>
        <taxon>Craniata</taxon>
        <taxon>Vertebrata</taxon>
        <taxon>Euteleostomi</taxon>
        <taxon>Mammalia</taxon>
        <taxon>Eutheria</taxon>
        <taxon>Euarchontoglires</taxon>
        <taxon>Primates</taxon>
        <taxon>Haplorrhini</taxon>
        <taxon>Tarsiiformes</taxon>
        <taxon>Tarsiidae</taxon>
        <taxon>Carlito</taxon>
    </lineage>
</organism>
<dbReference type="SUPFAM" id="SSF57196">
    <property type="entry name" value="EGF/Laminin"/>
    <property type="match status" value="1"/>
</dbReference>
<keyword evidence="6" id="KW-0356">Hemostasis</keyword>
<dbReference type="InterPro" id="IPR013806">
    <property type="entry name" value="Kringle-like"/>
</dbReference>
<feature type="domain" description="Fibronectin type-II" evidence="27">
    <location>
        <begin position="42"/>
        <end position="90"/>
    </location>
</feature>
<dbReference type="PROSITE" id="PS00023">
    <property type="entry name" value="FN2_1"/>
    <property type="match status" value="1"/>
</dbReference>
<dbReference type="InterPro" id="IPR000083">
    <property type="entry name" value="Fibronectin_type1"/>
</dbReference>
<evidence type="ECO:0000259" key="27">
    <source>
        <dbReference type="PROSITE" id="PS51092"/>
    </source>
</evidence>
<dbReference type="Proteomes" id="UP000189704">
    <property type="component" value="Unplaced"/>
</dbReference>
<keyword evidence="14" id="KW-0325">Glycoprotein</keyword>
<feature type="disulfide bond" evidence="21">
    <location>
        <begin position="121"/>
        <end position="130"/>
    </location>
</feature>
<evidence type="ECO:0000259" key="25">
    <source>
        <dbReference type="PROSITE" id="PS50026"/>
    </source>
</evidence>
<evidence type="ECO:0000256" key="11">
    <source>
        <dbReference type="ARBA" id="ARBA00023084"/>
    </source>
</evidence>
<keyword evidence="3 21" id="KW-0245">EGF-like domain</keyword>
<keyword evidence="7 24" id="KW-0732">Signal</keyword>
<keyword evidence="9" id="KW-0378">Hydrolase</keyword>
<dbReference type="PANTHER" id="PTHR12916:SF4">
    <property type="entry name" value="UNINFLATABLE, ISOFORM C"/>
    <property type="match status" value="1"/>
</dbReference>
<gene>
    <name evidence="29" type="primary">LOC103250856</name>
</gene>
<dbReference type="OrthoDB" id="9925451at2759"/>
<evidence type="ECO:0000256" key="14">
    <source>
        <dbReference type="ARBA" id="ARBA00023180"/>
    </source>
</evidence>
<dbReference type="PROSITE" id="PS51092">
    <property type="entry name" value="FN2_2"/>
    <property type="match status" value="1"/>
</dbReference>
<protein>
    <recommendedName>
        <fullName evidence="19">Coagulation factor XII</fullName>
        <ecNumber evidence="18">3.4.21.38</ecNumber>
    </recommendedName>
    <alternativeName>
        <fullName evidence="20">Hageman factor</fullName>
    </alternativeName>
</protein>
<dbReference type="RefSeq" id="XP_008047630.1">
    <property type="nucleotide sequence ID" value="XM_008049439.1"/>
</dbReference>
<evidence type="ECO:0000256" key="18">
    <source>
        <dbReference type="ARBA" id="ARBA00039013"/>
    </source>
</evidence>
<name>A0A1U7SQ24_CARSF</name>
<dbReference type="PRINTS" id="PR00013">
    <property type="entry name" value="FNTYPEII"/>
</dbReference>
<dbReference type="GO" id="GO:0004252">
    <property type="term" value="F:serine-type endopeptidase activity"/>
    <property type="evidence" value="ECO:0007669"/>
    <property type="project" value="UniProtKB-EC"/>
</dbReference>
<comment type="catalytic activity">
    <reaction evidence="16">
        <text>Selective cleavage of Arg-|-Ile bonds in factor VII to form factor VIIa and factor XI to form factor XIa.</text>
        <dbReference type="EC" id="3.4.21.38"/>
    </reaction>
</comment>
<evidence type="ECO:0000313" key="28">
    <source>
        <dbReference type="Proteomes" id="UP000189704"/>
    </source>
</evidence>
<evidence type="ECO:0000313" key="29">
    <source>
        <dbReference type="RefSeq" id="XP_008047630.1"/>
    </source>
</evidence>
<evidence type="ECO:0000256" key="24">
    <source>
        <dbReference type="SAM" id="SignalP"/>
    </source>
</evidence>
<dbReference type="PROSITE" id="PS50070">
    <property type="entry name" value="KRINGLE_2"/>
    <property type="match status" value="1"/>
</dbReference>
<dbReference type="InterPro" id="IPR000742">
    <property type="entry name" value="EGF"/>
</dbReference>
<reference evidence="29" key="1">
    <citation type="submission" date="2025-08" db="UniProtKB">
        <authorList>
            <consortium name="RefSeq"/>
        </authorList>
    </citation>
    <scope>IDENTIFICATION</scope>
</reference>
<evidence type="ECO:0000256" key="1">
    <source>
        <dbReference type="ARBA" id="ARBA00004613"/>
    </source>
</evidence>
<feature type="domain" description="EGF-like" evidence="25">
    <location>
        <begin position="174"/>
        <end position="210"/>
    </location>
</feature>
<dbReference type="Gene3D" id="2.40.20.10">
    <property type="entry name" value="Plasminogen Kringle 4"/>
    <property type="match status" value="1"/>
</dbReference>
<feature type="domain" description="EGF-like" evidence="25">
    <location>
        <begin position="94"/>
        <end position="131"/>
    </location>
</feature>
<evidence type="ECO:0000256" key="20">
    <source>
        <dbReference type="ARBA" id="ARBA00042651"/>
    </source>
</evidence>
<evidence type="ECO:0000256" key="23">
    <source>
        <dbReference type="PROSITE-ProRule" id="PRU00479"/>
    </source>
</evidence>
<evidence type="ECO:0000256" key="21">
    <source>
        <dbReference type="PROSITE-ProRule" id="PRU00076"/>
    </source>
</evidence>
<keyword evidence="2" id="KW-0964">Secreted</keyword>
<evidence type="ECO:0000256" key="10">
    <source>
        <dbReference type="ARBA" id="ARBA00022825"/>
    </source>
</evidence>
<keyword evidence="4 22" id="KW-0420">Kringle</keyword>
<feature type="domain" description="Kringle" evidence="26">
    <location>
        <begin position="216"/>
        <end position="245"/>
    </location>
</feature>
<evidence type="ECO:0000256" key="2">
    <source>
        <dbReference type="ARBA" id="ARBA00022525"/>
    </source>
</evidence>
<feature type="disulfide bond" evidence="23">
    <location>
        <begin position="61"/>
        <end position="88"/>
    </location>
</feature>
<evidence type="ECO:0000256" key="12">
    <source>
        <dbReference type="ARBA" id="ARBA00023145"/>
    </source>
</evidence>
<dbReference type="GO" id="GO:0005509">
    <property type="term" value="F:calcium ion binding"/>
    <property type="evidence" value="ECO:0007669"/>
    <property type="project" value="InterPro"/>
</dbReference>
<feature type="disulfide bond" evidence="23">
    <location>
        <begin position="47"/>
        <end position="73"/>
    </location>
</feature>
<evidence type="ECO:0000256" key="13">
    <source>
        <dbReference type="ARBA" id="ARBA00023157"/>
    </source>
</evidence>
<dbReference type="SUPFAM" id="SSF57440">
    <property type="entry name" value="Kringle-like"/>
    <property type="match status" value="2"/>
</dbReference>
<dbReference type="Pfam" id="PF00039">
    <property type="entry name" value="fn1"/>
    <property type="match status" value="1"/>
</dbReference>
<evidence type="ECO:0000256" key="5">
    <source>
        <dbReference type="ARBA" id="ARBA00022670"/>
    </source>
</evidence>
<dbReference type="Pfam" id="PF00040">
    <property type="entry name" value="fn2"/>
    <property type="match status" value="1"/>
</dbReference>
<dbReference type="GO" id="GO:0005615">
    <property type="term" value="C:extracellular space"/>
    <property type="evidence" value="ECO:0007669"/>
    <property type="project" value="UniProtKB-ARBA"/>
</dbReference>
<dbReference type="SMART" id="SM00179">
    <property type="entry name" value="EGF_CA"/>
    <property type="match status" value="2"/>
</dbReference>
<proteinExistence type="predicted"/>
<dbReference type="CDD" id="cd00062">
    <property type="entry name" value="FN2"/>
    <property type="match status" value="1"/>
</dbReference>
<feature type="disulfide bond" evidence="21">
    <location>
        <begin position="200"/>
        <end position="209"/>
    </location>
</feature>
<feature type="signal peptide" evidence="24">
    <location>
        <begin position="1"/>
        <end position="19"/>
    </location>
</feature>
<dbReference type="KEGG" id="csyr:103250856"/>
<keyword evidence="10" id="KW-0720">Serine protease</keyword>
<dbReference type="Pfam" id="PF00008">
    <property type="entry name" value="EGF"/>
    <property type="match status" value="1"/>
</dbReference>
<evidence type="ECO:0000256" key="3">
    <source>
        <dbReference type="ARBA" id="ARBA00022536"/>
    </source>
</evidence>
<dbReference type="PROSITE" id="PS01186">
    <property type="entry name" value="EGF_2"/>
    <property type="match status" value="1"/>
</dbReference>
<dbReference type="GO" id="GO:0042730">
    <property type="term" value="P:fibrinolysis"/>
    <property type="evidence" value="ECO:0007669"/>
    <property type="project" value="UniProtKB-KW"/>
</dbReference>
<dbReference type="Gene3D" id="2.10.10.10">
    <property type="entry name" value="Fibronectin, type II, collagen-binding"/>
    <property type="match status" value="1"/>
</dbReference>
<evidence type="ECO:0000256" key="6">
    <source>
        <dbReference type="ARBA" id="ARBA00022696"/>
    </source>
</evidence>
<dbReference type="InterPro" id="IPR000562">
    <property type="entry name" value="FN_type2_dom"/>
</dbReference>
<dbReference type="AlphaFoldDB" id="A0A1U7SQ24"/>
<dbReference type="Gene3D" id="2.10.25.10">
    <property type="entry name" value="Laminin"/>
    <property type="match status" value="2"/>
</dbReference>
<comment type="caution">
    <text evidence="21">Lacks conserved residue(s) required for the propagation of feature annotation.</text>
</comment>
<dbReference type="InterPro" id="IPR000001">
    <property type="entry name" value="Kringle"/>
</dbReference>
<dbReference type="FunFam" id="2.10.25.10:FF:000338">
    <property type="entry name" value="hepatocyte growth factor activator"/>
    <property type="match status" value="1"/>
</dbReference>
<dbReference type="Pfam" id="PF21795">
    <property type="entry name" value="JAG1-like_EGF2"/>
    <property type="match status" value="1"/>
</dbReference>
<dbReference type="CDD" id="cd00054">
    <property type="entry name" value="EGF_CA"/>
    <property type="match status" value="2"/>
</dbReference>
<evidence type="ECO:0000256" key="22">
    <source>
        <dbReference type="PROSITE-ProRule" id="PRU00121"/>
    </source>
</evidence>
<keyword evidence="15" id="KW-0280">Fibrinolysis</keyword>
<evidence type="ECO:0000256" key="16">
    <source>
        <dbReference type="ARBA" id="ARBA00036304"/>
    </source>
</evidence>
<dbReference type="GO" id="GO:0005112">
    <property type="term" value="F:Notch binding"/>
    <property type="evidence" value="ECO:0007669"/>
    <property type="project" value="TreeGrafter"/>
</dbReference>
<keyword evidence="11" id="KW-0094">Blood coagulation</keyword>
<feature type="non-terminal residue" evidence="29">
    <location>
        <position position="245"/>
    </location>
</feature>
<feature type="chain" id="PRO_5010571394" description="Coagulation factor XII" evidence="24">
    <location>
        <begin position="20"/>
        <end position="245"/>
    </location>
</feature>
<dbReference type="InterPro" id="IPR036943">
    <property type="entry name" value="FN_type2_sf"/>
</dbReference>
<comment type="subcellular location">
    <subcellularLocation>
        <location evidence="1">Secreted</location>
    </subcellularLocation>
</comment>
<dbReference type="FunFam" id="2.10.25.10:FF:000576">
    <property type="entry name" value="Coagulation factor XII"/>
    <property type="match status" value="1"/>
</dbReference>
<evidence type="ECO:0000256" key="17">
    <source>
        <dbReference type="ARBA" id="ARBA00037517"/>
    </source>
</evidence>
<keyword evidence="12" id="KW-0865">Zymogen</keyword>
<dbReference type="PROSITE" id="PS01253">
    <property type="entry name" value="FN1_1"/>
    <property type="match status" value="1"/>
</dbReference>
<evidence type="ECO:0000256" key="19">
    <source>
        <dbReference type="ARBA" id="ARBA00039367"/>
    </source>
</evidence>
<dbReference type="GO" id="GO:0007596">
    <property type="term" value="P:blood coagulation"/>
    <property type="evidence" value="ECO:0007669"/>
    <property type="project" value="UniProtKB-KW"/>
</dbReference>
<dbReference type="SMART" id="SM00058">
    <property type="entry name" value="FN1"/>
    <property type="match status" value="1"/>
</dbReference>
<dbReference type="PROSITE" id="PS00022">
    <property type="entry name" value="EGF_1"/>
    <property type="match status" value="2"/>
</dbReference>
<dbReference type="GO" id="GO:0007219">
    <property type="term" value="P:Notch signaling pathway"/>
    <property type="evidence" value="ECO:0007669"/>
    <property type="project" value="TreeGrafter"/>
</dbReference>
<keyword evidence="5" id="KW-0645">Protease</keyword>
<evidence type="ECO:0000259" key="26">
    <source>
        <dbReference type="PROSITE" id="PS50070"/>
    </source>
</evidence>
<sequence>MRALLLLESLLGILAFTRSVPPWKAPRGHEFEADEHTVVLTVTGEPCHFPFQYRRRLYHECTRRGRPGPQPWCATTPNFDQDQRWAYCLEPKKVKDHCSKHSPCQKGGTCVNTPGGPHCLCPEHLSGKHCQREKCFERQVLQFFDQNEIWYRSEPAGVVRCQCRGPDSHCKLLASQACRTNPCLNGGRCLEAEGHRLCHCPAGYTGRFCDVDTEARCYAGRGLAYRGTARTTRSGAPCQRWTSEA</sequence>
<dbReference type="GO" id="GO:0006508">
    <property type="term" value="P:proteolysis"/>
    <property type="evidence" value="ECO:0007669"/>
    <property type="project" value="UniProtKB-KW"/>
</dbReference>
<dbReference type="FunFam" id="2.10.10.10:FF:000010">
    <property type="entry name" value="Coagulation factor XII"/>
    <property type="match status" value="1"/>
</dbReference>
<evidence type="ECO:0000256" key="9">
    <source>
        <dbReference type="ARBA" id="ARBA00022801"/>
    </source>
</evidence>
<evidence type="ECO:0000256" key="8">
    <source>
        <dbReference type="ARBA" id="ARBA00022737"/>
    </source>
</evidence>
<comment type="function">
    <text evidence="17">Factor XII is a serum glycoprotein that participates in the initiation of blood coagulation, fibrinolysis, and the generation of bradykinin and angiotensin. Prekallikrein is cleaved by factor XII to form kallikrein, which then cleaves factor XII first to alpha-factor XIIa and then trypsin cleaves it to beta-factor XIIa. Alpha-factor XIIa activates factor XI to factor XIa.</text>
</comment>
<dbReference type="EC" id="3.4.21.38" evidence="18"/>
<dbReference type="SMART" id="SM00059">
    <property type="entry name" value="FN2"/>
    <property type="match status" value="1"/>
</dbReference>
<evidence type="ECO:0000256" key="7">
    <source>
        <dbReference type="ARBA" id="ARBA00022729"/>
    </source>
</evidence>
<accession>A0A1U7SQ24</accession>
<dbReference type="PROSITE" id="PS50026">
    <property type="entry name" value="EGF_3"/>
    <property type="match status" value="2"/>
</dbReference>
<keyword evidence="28" id="KW-1185">Reference proteome</keyword>
<keyword evidence="13 23" id="KW-1015">Disulfide bond</keyword>
<dbReference type="InterPro" id="IPR038178">
    <property type="entry name" value="Kringle_sf"/>
</dbReference>
<dbReference type="PANTHER" id="PTHR12916">
    <property type="entry name" value="CYTOCHROME C OXIDASE POLYPEPTIDE VIC-2"/>
    <property type="match status" value="1"/>
</dbReference>